<evidence type="ECO:0000313" key="8">
    <source>
        <dbReference type="EMBL" id="ELY21601.1"/>
    </source>
</evidence>
<dbReference type="Gene3D" id="2.70.98.10">
    <property type="match status" value="1"/>
</dbReference>
<evidence type="ECO:0000256" key="2">
    <source>
        <dbReference type="ARBA" id="ARBA00005001"/>
    </source>
</evidence>
<organism evidence="8 9">
    <name type="scientific">Vreelandella titanicae BH1</name>
    <dbReference type="NCBI Taxonomy" id="1204738"/>
    <lineage>
        <taxon>Bacteria</taxon>
        <taxon>Pseudomonadati</taxon>
        <taxon>Pseudomonadota</taxon>
        <taxon>Gammaproteobacteria</taxon>
        <taxon>Oceanospirillales</taxon>
        <taxon>Halomonadaceae</taxon>
        <taxon>Vreelandella</taxon>
    </lineage>
</organism>
<dbReference type="SUPFAM" id="SSF74650">
    <property type="entry name" value="Galactose mutarotase-like"/>
    <property type="match status" value="1"/>
</dbReference>
<keyword evidence="5" id="KW-0732">Signal</keyword>
<feature type="domain" description="Glucan biosynthesis periplasmic MdoG C-terminal" evidence="7">
    <location>
        <begin position="65"/>
        <end position="541"/>
    </location>
</feature>
<comment type="subcellular location">
    <subcellularLocation>
        <location evidence="1">Periplasm</location>
    </subcellularLocation>
</comment>
<keyword evidence="6" id="KW-0574">Periplasm</keyword>
<dbReference type="Gene3D" id="2.60.40.10">
    <property type="entry name" value="Immunoglobulins"/>
    <property type="match status" value="1"/>
</dbReference>
<dbReference type="PANTHER" id="PTHR30504">
    <property type="entry name" value="GLUCANS BIOSYNTHESIS PROTEIN"/>
    <property type="match status" value="1"/>
</dbReference>
<dbReference type="InterPro" id="IPR007444">
    <property type="entry name" value="Glucan_biosyn_MdoG_C"/>
</dbReference>
<dbReference type="Pfam" id="PF04349">
    <property type="entry name" value="MdoG"/>
    <property type="match status" value="1"/>
</dbReference>
<accession>L9UAG0</accession>
<dbReference type="GO" id="GO:0051274">
    <property type="term" value="P:beta-glucan biosynthetic process"/>
    <property type="evidence" value="ECO:0007669"/>
    <property type="project" value="TreeGrafter"/>
</dbReference>
<dbReference type="SUPFAM" id="SSF81296">
    <property type="entry name" value="E set domains"/>
    <property type="match status" value="1"/>
</dbReference>
<dbReference type="PANTHER" id="PTHR30504:SF4">
    <property type="entry name" value="GLUCANS BIOSYNTHESIS PROTEIN G"/>
    <property type="match status" value="1"/>
</dbReference>
<sequence>MLCKNFTLCLALGHALCRPSPERISPMRCNQVGRKPVAKWRPGKWIVLIGCALTLPALAADDAHFRQVIERAKQLAQETYQAPEETLPEVLRELDYDTYRQIRFDPEHAYWKDESPFNLQLFHSGFLFQTPIALNVIENDTVTPLPFSAEDYTYDGNAAALKEQDLAGSGHAGFRLHYPLNSDDYADEFGVFLGASYFRIVGRDQAYGLSTRGLAIDTASPDGEEFPAFREFWLYKPEADAEQIELLALMDSPSVSGAYRFVIQPGENTQVEVEAELFARQDITKLGVAPLTSMFTYGEASRERPDDFRPQVHDSDGLLIHAGSGEWIWRPLSNPSHLHTSAFVDDSPQGFGLMQRERDFNRYLDTEAQYHRRPSQWVVPLDDWGPGHVELVEIPTPDETHDNIVAYWVADDTLDAGESRRLHYLTHTLNTQPDAHNLGRAIRTRHGNAAVPGQADSASQGQRQFIVDFQGGALEELTADQPVELDISAQHGEVLLPQVTALPNNGWRASFRLPASDQPSDVRLRLTLNGEPVSETWNYVWYPDDE</sequence>
<dbReference type="GO" id="GO:0030246">
    <property type="term" value="F:carbohydrate binding"/>
    <property type="evidence" value="ECO:0007669"/>
    <property type="project" value="InterPro"/>
</dbReference>
<dbReference type="PIRSF" id="PIRSF006281">
    <property type="entry name" value="MdoG"/>
    <property type="match status" value="1"/>
</dbReference>
<dbReference type="EMBL" id="AOPO01000005">
    <property type="protein sequence ID" value="ELY21601.1"/>
    <property type="molecule type" value="Genomic_DNA"/>
</dbReference>
<comment type="similarity">
    <text evidence="3">Belongs to the OpgD/OpgG family.</text>
</comment>
<comment type="pathway">
    <text evidence="2">Glycan metabolism; osmoregulated periplasmic glucan (OPG) biosynthesis.</text>
</comment>
<dbReference type="Proteomes" id="UP000011651">
    <property type="component" value="Unassembled WGS sequence"/>
</dbReference>
<dbReference type="AlphaFoldDB" id="L9UAG0"/>
<evidence type="ECO:0000256" key="5">
    <source>
        <dbReference type="ARBA" id="ARBA00022729"/>
    </source>
</evidence>
<reference evidence="8 9" key="1">
    <citation type="journal article" date="2013" name="Genome Announc.">
        <title>Draft Genome of the Marine Gammaproteobacterium Halomonas titanicae.</title>
        <authorList>
            <person name="Sanchez-Porro C."/>
            <person name="de la Haba R.R."/>
            <person name="Cruz-Hernandez N."/>
            <person name="Gonzalez J.M."/>
            <person name="Reyes-Guirao C."/>
            <person name="Navarro-Sampedro L."/>
            <person name="Carballo M."/>
            <person name="Ventosa A."/>
        </authorList>
    </citation>
    <scope>NUCLEOTIDE SEQUENCE [LARGE SCALE GENOMIC DNA]</scope>
    <source>
        <strain evidence="8 9">BH1</strain>
    </source>
</reference>
<dbReference type="UniPathway" id="UPA00637"/>
<dbReference type="InterPro" id="IPR011013">
    <property type="entry name" value="Gal_mutarotase_sf_dom"/>
</dbReference>
<dbReference type="InterPro" id="IPR014718">
    <property type="entry name" value="GH-type_carb-bd"/>
</dbReference>
<comment type="caution">
    <text evidence="8">The sequence shown here is derived from an EMBL/GenBank/DDBJ whole genome shotgun (WGS) entry which is preliminary data.</text>
</comment>
<evidence type="ECO:0000256" key="3">
    <source>
        <dbReference type="ARBA" id="ARBA00009284"/>
    </source>
</evidence>
<gene>
    <name evidence="8" type="ORF">HALTITAN_1606</name>
</gene>
<dbReference type="InterPro" id="IPR014438">
    <property type="entry name" value="Glucan_biosyn_MdoG/MdoD"/>
</dbReference>
<evidence type="ECO:0000313" key="9">
    <source>
        <dbReference type="Proteomes" id="UP000011651"/>
    </source>
</evidence>
<dbReference type="FunFam" id="2.70.98.10:FF:000001">
    <property type="entry name" value="Glucans biosynthesis protein G"/>
    <property type="match status" value="1"/>
</dbReference>
<dbReference type="GO" id="GO:0003824">
    <property type="term" value="F:catalytic activity"/>
    <property type="evidence" value="ECO:0007669"/>
    <property type="project" value="InterPro"/>
</dbReference>
<dbReference type="InterPro" id="IPR013783">
    <property type="entry name" value="Ig-like_fold"/>
</dbReference>
<evidence type="ECO:0000256" key="6">
    <source>
        <dbReference type="ARBA" id="ARBA00022764"/>
    </source>
</evidence>
<name>L9UAG0_9GAMM</name>
<evidence type="ECO:0000256" key="1">
    <source>
        <dbReference type="ARBA" id="ARBA00004418"/>
    </source>
</evidence>
<dbReference type="InterPro" id="IPR014756">
    <property type="entry name" value="Ig_E-set"/>
</dbReference>
<evidence type="ECO:0000256" key="4">
    <source>
        <dbReference type="ARBA" id="ARBA00015376"/>
    </source>
</evidence>
<dbReference type="GO" id="GO:0030288">
    <property type="term" value="C:outer membrane-bounded periplasmic space"/>
    <property type="evidence" value="ECO:0007669"/>
    <property type="project" value="TreeGrafter"/>
</dbReference>
<proteinExistence type="inferred from homology"/>
<dbReference type="PATRIC" id="fig|1204738.3.peg.2412"/>
<evidence type="ECO:0000259" key="7">
    <source>
        <dbReference type="Pfam" id="PF04349"/>
    </source>
</evidence>
<protein>
    <recommendedName>
        <fullName evidence="4">Glucans biosynthesis protein G</fullName>
    </recommendedName>
</protein>